<evidence type="ECO:0000256" key="5">
    <source>
        <dbReference type="ARBA" id="ARBA00023242"/>
    </source>
</evidence>
<dbReference type="InterPro" id="IPR007219">
    <property type="entry name" value="XnlR_reg_dom"/>
</dbReference>
<dbReference type="CDD" id="cd12148">
    <property type="entry name" value="fungal_TF_MHR"/>
    <property type="match status" value="1"/>
</dbReference>
<feature type="domain" description="Xylanolytic transcriptional activator regulatory" evidence="6">
    <location>
        <begin position="4"/>
        <end position="112"/>
    </location>
</feature>
<reference evidence="7 8" key="1">
    <citation type="submission" date="2024-07" db="EMBL/GenBank/DDBJ databases">
        <title>Section-level genome sequencing and comparative genomics of Aspergillus sections Usti and Cavernicolus.</title>
        <authorList>
            <consortium name="Lawrence Berkeley National Laboratory"/>
            <person name="Nybo J.L."/>
            <person name="Vesth T.C."/>
            <person name="Theobald S."/>
            <person name="Frisvad J.C."/>
            <person name="Larsen T.O."/>
            <person name="Kjaerboelling I."/>
            <person name="Rothschild-Mancinelli K."/>
            <person name="Lyhne E.K."/>
            <person name="Kogle M.E."/>
            <person name="Barry K."/>
            <person name="Clum A."/>
            <person name="Na H."/>
            <person name="Ledsgaard L."/>
            <person name="Lin J."/>
            <person name="Lipzen A."/>
            <person name="Kuo A."/>
            <person name="Riley R."/>
            <person name="Mondo S."/>
            <person name="LaButti K."/>
            <person name="Haridas S."/>
            <person name="Pangalinan J."/>
            <person name="Salamov A.A."/>
            <person name="Simmons B.A."/>
            <person name="Magnuson J.K."/>
            <person name="Chen J."/>
            <person name="Drula E."/>
            <person name="Henrissat B."/>
            <person name="Wiebenga A."/>
            <person name="Lubbers R.J."/>
            <person name="Gomes A.C."/>
            <person name="Makela M.R."/>
            <person name="Stajich J."/>
            <person name="Grigoriev I.V."/>
            <person name="Mortensen U.H."/>
            <person name="De vries R.P."/>
            <person name="Baker S.E."/>
            <person name="Andersen M.R."/>
        </authorList>
    </citation>
    <scope>NUCLEOTIDE SEQUENCE [LARGE SCALE GENOMIC DNA]</scope>
    <source>
        <strain evidence="7 8">CBS 600.67</strain>
    </source>
</reference>
<keyword evidence="4" id="KW-0804">Transcription</keyword>
<dbReference type="PANTHER" id="PTHR47338:SF5">
    <property type="entry name" value="ZN(II)2CYS6 TRANSCRIPTION FACTOR (EUROFUNG)"/>
    <property type="match status" value="1"/>
</dbReference>
<evidence type="ECO:0000259" key="6">
    <source>
        <dbReference type="Pfam" id="PF04082"/>
    </source>
</evidence>
<keyword evidence="2" id="KW-0479">Metal-binding</keyword>
<evidence type="ECO:0000256" key="4">
    <source>
        <dbReference type="ARBA" id="ARBA00023163"/>
    </source>
</evidence>
<evidence type="ECO:0000256" key="2">
    <source>
        <dbReference type="ARBA" id="ARBA00022723"/>
    </source>
</evidence>
<comment type="caution">
    <text evidence="7">The sequence shown here is derived from an EMBL/GenBank/DDBJ whole genome shotgun (WGS) entry which is preliminary data.</text>
</comment>
<dbReference type="PANTHER" id="PTHR47338">
    <property type="entry name" value="ZN(II)2CYS6 TRANSCRIPTION FACTOR (EUROFUNG)-RELATED"/>
    <property type="match status" value="1"/>
</dbReference>
<organism evidence="7 8">
    <name type="scientific">Aspergillus cavernicola</name>
    <dbReference type="NCBI Taxonomy" id="176166"/>
    <lineage>
        <taxon>Eukaryota</taxon>
        <taxon>Fungi</taxon>
        <taxon>Dikarya</taxon>
        <taxon>Ascomycota</taxon>
        <taxon>Pezizomycotina</taxon>
        <taxon>Eurotiomycetes</taxon>
        <taxon>Eurotiomycetidae</taxon>
        <taxon>Eurotiales</taxon>
        <taxon>Aspergillaceae</taxon>
        <taxon>Aspergillus</taxon>
        <taxon>Aspergillus subgen. Nidulantes</taxon>
    </lineage>
</organism>
<name>A0ABR4IN61_9EURO</name>
<dbReference type="Pfam" id="PF04082">
    <property type="entry name" value="Fungal_trans"/>
    <property type="match status" value="1"/>
</dbReference>
<sequence length="399" mass="44869">MYVPTLEATQGFFLLSIAEWGKGDKHRSSMHMGIAVTMAGNLRLHREETYRLPEGATAEQFVHAEATRRTFWMLESYNNLLSGLSSPVSISYSDISALLPCSEHEFSFGALNGPRAALPGTLPALRDPILAHSATRSLFATLLQTHNLWGQVARIVSTDGQQLEEEVRMGRGEYARLSRALDEFEINVPPHHCWSVWNLRGFKAEGLDLAYLSAVMVLRLGNIVLRRRYLHDKSYSRDGQDPAQPDFHAGVSVTTELFKNMILLHEQIDAFFDFRSPDQGFPALIVFCVYVCGSLANHLHQKPHVCPSIAPRAEEILRKSLTGLGQLQHAWPLARRWNRALCRATARQVDETSDGLFMSTDELHPPSPGDVPRLNDPFPTDVMLDEFETYPWSDIFTGQ</sequence>
<comment type="subcellular location">
    <subcellularLocation>
        <location evidence="1">Nucleus</location>
    </subcellularLocation>
</comment>
<protein>
    <recommendedName>
        <fullName evidence="6">Xylanolytic transcriptional activator regulatory domain-containing protein</fullName>
    </recommendedName>
</protein>
<proteinExistence type="predicted"/>
<dbReference type="EMBL" id="JBFXLS010000019">
    <property type="protein sequence ID" value="KAL2828674.1"/>
    <property type="molecule type" value="Genomic_DNA"/>
</dbReference>
<evidence type="ECO:0000256" key="3">
    <source>
        <dbReference type="ARBA" id="ARBA00023015"/>
    </source>
</evidence>
<evidence type="ECO:0000313" key="8">
    <source>
        <dbReference type="Proteomes" id="UP001610335"/>
    </source>
</evidence>
<keyword evidence="5" id="KW-0539">Nucleus</keyword>
<dbReference type="Proteomes" id="UP001610335">
    <property type="component" value="Unassembled WGS sequence"/>
</dbReference>
<evidence type="ECO:0000256" key="1">
    <source>
        <dbReference type="ARBA" id="ARBA00004123"/>
    </source>
</evidence>
<keyword evidence="3" id="KW-0805">Transcription regulation</keyword>
<accession>A0ABR4IN61</accession>
<keyword evidence="8" id="KW-1185">Reference proteome</keyword>
<gene>
    <name evidence="7" type="ORF">BDW59DRAFT_142852</name>
</gene>
<dbReference type="InterPro" id="IPR050815">
    <property type="entry name" value="TF_fung"/>
</dbReference>
<evidence type="ECO:0000313" key="7">
    <source>
        <dbReference type="EMBL" id="KAL2828674.1"/>
    </source>
</evidence>